<keyword evidence="1" id="KW-1133">Transmembrane helix</keyword>
<name>A0A844EI37_9LACO</name>
<feature type="transmembrane region" description="Helical" evidence="1">
    <location>
        <begin position="27"/>
        <end position="45"/>
    </location>
</feature>
<keyword evidence="1" id="KW-0472">Membrane</keyword>
<accession>A0A844EI37</accession>
<organism evidence="2 3">
    <name type="scientific">Lentilactobacillus parabuchneri</name>
    <dbReference type="NCBI Taxonomy" id="152331"/>
    <lineage>
        <taxon>Bacteria</taxon>
        <taxon>Bacillati</taxon>
        <taxon>Bacillota</taxon>
        <taxon>Bacilli</taxon>
        <taxon>Lactobacillales</taxon>
        <taxon>Lactobacillaceae</taxon>
        <taxon>Lentilactobacillus</taxon>
    </lineage>
</organism>
<dbReference type="AlphaFoldDB" id="A0A844EI37"/>
<evidence type="ECO:0000313" key="2">
    <source>
        <dbReference type="EMBL" id="MSE22229.1"/>
    </source>
</evidence>
<dbReference type="EMBL" id="WKKY01000922">
    <property type="protein sequence ID" value="MSE22229.1"/>
    <property type="molecule type" value="Genomic_DNA"/>
</dbReference>
<protein>
    <submittedName>
        <fullName evidence="2">YihY/virulence factor BrkB family protein</fullName>
    </submittedName>
</protein>
<sequence>MKRAYVTIKNFIEIIVKRYSSGNVSDSAAVLAFYTLLSIFPIFFII</sequence>
<reference evidence="2 3" key="1">
    <citation type="submission" date="2019-11" db="EMBL/GenBank/DDBJ databases">
        <title>Draft Genome Sequence of Plant Growth-Promoting Rhizosphere-Associated Bacteria.</title>
        <authorList>
            <person name="Vasilyev I.Y."/>
            <person name="Radchenko V."/>
            <person name="Ilnitskaya E.V."/>
        </authorList>
    </citation>
    <scope>NUCLEOTIDE SEQUENCE [LARGE SCALE GENOMIC DNA]</scope>
    <source>
        <strain evidence="2 3">VRA_07sq_f</strain>
    </source>
</reference>
<keyword evidence="1" id="KW-0812">Transmembrane</keyword>
<proteinExistence type="predicted"/>
<evidence type="ECO:0000313" key="3">
    <source>
        <dbReference type="Proteomes" id="UP000491237"/>
    </source>
</evidence>
<evidence type="ECO:0000256" key="1">
    <source>
        <dbReference type="SAM" id="Phobius"/>
    </source>
</evidence>
<dbReference type="Proteomes" id="UP000491237">
    <property type="component" value="Unassembled WGS sequence"/>
</dbReference>
<comment type="caution">
    <text evidence="2">The sequence shown here is derived from an EMBL/GenBank/DDBJ whole genome shotgun (WGS) entry which is preliminary data.</text>
</comment>
<gene>
    <name evidence="2" type="ORF">GKC44_13505</name>
</gene>
<feature type="non-terminal residue" evidence="2">
    <location>
        <position position="46"/>
    </location>
</feature>